<evidence type="ECO:0000313" key="2">
    <source>
        <dbReference type="Proteomes" id="UP000308600"/>
    </source>
</evidence>
<proteinExistence type="predicted"/>
<sequence length="432" mass="49194">MATELPPEVWGRIFEYTCMDDGTMGRSLSLVSIFFHHASAPKFQSIAVKPGHLRHILKFLEVLQKATPIQRRVRYLFLGSNGTVTSNGSSTEGDYDPKDGYPSPDTDQYLDFPDSCHDDSDEGDEEDPDLESDSNIEWAPITEEELQDIVEDVDYFKSPEGVDASSLVQTTENTVDDMTQLDILTLDTIHAILELCSESILSLSVSVKNFVEPHGGHAFIFPRIRLLLLQDLTWIIPISYTLQEGFRRRHPRIKEPDPPSHDQPVLFPSLQRFHVAFPIEGAHRLWLERCCPRLRYLRTDWQADLFDRAVRKALNGPAGDTGTASVAHISMHTPSSVETHFIDVSLEDEWYGHMSAYKAICEDLGVGESCHIESRIVLAAKRRDDWKMTVKDWEERKLGNLGNPGFRWKRCPSYGRWLEEVNCGSLKNYVEE</sequence>
<dbReference type="Proteomes" id="UP000308600">
    <property type="component" value="Unassembled WGS sequence"/>
</dbReference>
<keyword evidence="2" id="KW-1185">Reference proteome</keyword>
<organism evidence="1 2">
    <name type="scientific">Pluteus cervinus</name>
    <dbReference type="NCBI Taxonomy" id="181527"/>
    <lineage>
        <taxon>Eukaryota</taxon>
        <taxon>Fungi</taxon>
        <taxon>Dikarya</taxon>
        <taxon>Basidiomycota</taxon>
        <taxon>Agaricomycotina</taxon>
        <taxon>Agaricomycetes</taxon>
        <taxon>Agaricomycetidae</taxon>
        <taxon>Agaricales</taxon>
        <taxon>Pluteineae</taxon>
        <taxon>Pluteaceae</taxon>
        <taxon>Pluteus</taxon>
    </lineage>
</organism>
<name>A0ACD3AVI2_9AGAR</name>
<accession>A0ACD3AVI2</accession>
<protein>
    <submittedName>
        <fullName evidence="1">Uncharacterized protein</fullName>
    </submittedName>
</protein>
<evidence type="ECO:0000313" key="1">
    <source>
        <dbReference type="EMBL" id="TFK69274.1"/>
    </source>
</evidence>
<gene>
    <name evidence="1" type="ORF">BDN72DRAFT_617703</name>
</gene>
<dbReference type="EMBL" id="ML208333">
    <property type="protein sequence ID" value="TFK69274.1"/>
    <property type="molecule type" value="Genomic_DNA"/>
</dbReference>
<reference evidence="1 2" key="1">
    <citation type="journal article" date="2019" name="Nat. Ecol. Evol.">
        <title>Megaphylogeny resolves global patterns of mushroom evolution.</title>
        <authorList>
            <person name="Varga T."/>
            <person name="Krizsan K."/>
            <person name="Foldi C."/>
            <person name="Dima B."/>
            <person name="Sanchez-Garcia M."/>
            <person name="Sanchez-Ramirez S."/>
            <person name="Szollosi G.J."/>
            <person name="Szarkandi J.G."/>
            <person name="Papp V."/>
            <person name="Albert L."/>
            <person name="Andreopoulos W."/>
            <person name="Angelini C."/>
            <person name="Antonin V."/>
            <person name="Barry K.W."/>
            <person name="Bougher N.L."/>
            <person name="Buchanan P."/>
            <person name="Buyck B."/>
            <person name="Bense V."/>
            <person name="Catcheside P."/>
            <person name="Chovatia M."/>
            <person name="Cooper J."/>
            <person name="Damon W."/>
            <person name="Desjardin D."/>
            <person name="Finy P."/>
            <person name="Geml J."/>
            <person name="Haridas S."/>
            <person name="Hughes K."/>
            <person name="Justo A."/>
            <person name="Karasinski D."/>
            <person name="Kautmanova I."/>
            <person name="Kiss B."/>
            <person name="Kocsube S."/>
            <person name="Kotiranta H."/>
            <person name="LaButti K.M."/>
            <person name="Lechner B.E."/>
            <person name="Liimatainen K."/>
            <person name="Lipzen A."/>
            <person name="Lukacs Z."/>
            <person name="Mihaltcheva S."/>
            <person name="Morgado L.N."/>
            <person name="Niskanen T."/>
            <person name="Noordeloos M.E."/>
            <person name="Ohm R.A."/>
            <person name="Ortiz-Santana B."/>
            <person name="Ovrebo C."/>
            <person name="Racz N."/>
            <person name="Riley R."/>
            <person name="Savchenko A."/>
            <person name="Shiryaev A."/>
            <person name="Soop K."/>
            <person name="Spirin V."/>
            <person name="Szebenyi C."/>
            <person name="Tomsovsky M."/>
            <person name="Tulloss R.E."/>
            <person name="Uehling J."/>
            <person name="Grigoriev I.V."/>
            <person name="Vagvolgyi C."/>
            <person name="Papp T."/>
            <person name="Martin F.M."/>
            <person name="Miettinen O."/>
            <person name="Hibbett D.S."/>
            <person name="Nagy L.G."/>
        </authorList>
    </citation>
    <scope>NUCLEOTIDE SEQUENCE [LARGE SCALE GENOMIC DNA]</scope>
    <source>
        <strain evidence="1 2">NL-1719</strain>
    </source>
</reference>